<evidence type="ECO:0000313" key="3">
    <source>
        <dbReference type="EMBL" id="KAK0418486.1"/>
    </source>
</evidence>
<reference evidence="3" key="1">
    <citation type="submission" date="2023-06" db="EMBL/GenBank/DDBJ databases">
        <title>Genomic analysis of the entomopathogenic nematode Steinernema hermaphroditum.</title>
        <authorList>
            <person name="Schwarz E.M."/>
            <person name="Heppert J.K."/>
            <person name="Baniya A."/>
            <person name="Schwartz H.T."/>
            <person name="Tan C.-H."/>
            <person name="Antoshechkin I."/>
            <person name="Sternberg P.W."/>
            <person name="Goodrich-Blair H."/>
            <person name="Dillman A.R."/>
        </authorList>
    </citation>
    <scope>NUCLEOTIDE SEQUENCE</scope>
    <source>
        <strain evidence="3">PS9179</strain>
        <tissue evidence="3">Whole animal</tissue>
    </source>
</reference>
<evidence type="ECO:0000313" key="4">
    <source>
        <dbReference type="Proteomes" id="UP001175271"/>
    </source>
</evidence>
<protein>
    <recommendedName>
        <fullName evidence="2">ZSWIM3 N-terminal domain-containing protein</fullName>
    </recommendedName>
</protein>
<dbReference type="Pfam" id="PF21599">
    <property type="entry name" value="ZSWIM3_N"/>
    <property type="match status" value="1"/>
</dbReference>
<dbReference type="InterPro" id="IPR040854">
    <property type="entry name" value="ZSWIM9"/>
</dbReference>
<feature type="compositionally biased region" description="Basic and acidic residues" evidence="1">
    <location>
        <begin position="32"/>
        <end position="42"/>
    </location>
</feature>
<gene>
    <name evidence="3" type="ORF">QR680_013585</name>
</gene>
<dbReference type="InterPro" id="IPR048325">
    <property type="entry name" value="ZSWIM3_N"/>
</dbReference>
<evidence type="ECO:0000259" key="2">
    <source>
        <dbReference type="Pfam" id="PF21599"/>
    </source>
</evidence>
<dbReference type="PANTHER" id="PTHR47086:SF4">
    <property type="entry name" value="BTB DOMAIN-CONTAINING PROTEIN"/>
    <property type="match status" value="1"/>
</dbReference>
<sequence>MERCATLQNPTAKWVLAHGVSPFGIYDAAKPSPKEPSPDAHLSDSPSSSRSPGHSDDDTHSRGSPSSLKENVADIKMETDDQLAGPSSSESTVPLTKPLKVEVDDVNDRIIAAKIHQNAKFHSFAEFHEALEAWKRVGFHSFRIASSEKMKSANQALMDRIVYRYVVYHCAHYGPPRMRGDGHRPNQNYLPCGCKAMMRLNYSHEEDVLRLTSLTATHTNHEVNWETFSRINSKTRRSHIHGEFHSPVTPKQKTPASSPASTSPPVASVPLQAPVVTPASQWSPPLLGNPSIASLLALQQQQMMQRQQAALDMLALQRGAQTVPVNPAQPNQILPLLQNFLGLPSPSQQSPPLACIPPLQFERPKVESAKIPDSTPIDLSIKLPQPIAQNPTQCLEASETLNRFLLANEKTKLVGDVVAKLTEVMNRSADIRDVRAKVGQLQTLISIWEN</sequence>
<dbReference type="EMBL" id="JAUCMV010000002">
    <property type="protein sequence ID" value="KAK0418486.1"/>
    <property type="molecule type" value="Genomic_DNA"/>
</dbReference>
<feature type="domain" description="ZSWIM3 N-terminal" evidence="2">
    <location>
        <begin position="117"/>
        <end position="219"/>
    </location>
</feature>
<evidence type="ECO:0000256" key="1">
    <source>
        <dbReference type="SAM" id="MobiDB-lite"/>
    </source>
</evidence>
<keyword evidence="4" id="KW-1185">Reference proteome</keyword>
<feature type="region of interest" description="Disordered" evidence="1">
    <location>
        <begin position="243"/>
        <end position="269"/>
    </location>
</feature>
<dbReference type="PANTHER" id="PTHR47086">
    <property type="entry name" value="BTB DOMAIN-CONTAINING PROTEIN"/>
    <property type="match status" value="1"/>
</dbReference>
<name>A0AA39M1T0_9BILA</name>
<accession>A0AA39M1T0</accession>
<feature type="compositionally biased region" description="Low complexity" evidence="1">
    <location>
        <begin position="254"/>
        <end position="269"/>
    </location>
</feature>
<dbReference type="Proteomes" id="UP001175271">
    <property type="component" value="Unassembled WGS sequence"/>
</dbReference>
<dbReference type="AlphaFoldDB" id="A0AA39M1T0"/>
<proteinExistence type="predicted"/>
<feature type="region of interest" description="Disordered" evidence="1">
    <location>
        <begin position="25"/>
        <end position="67"/>
    </location>
</feature>
<feature type="compositionally biased region" description="Low complexity" evidence="1">
    <location>
        <begin position="43"/>
        <end position="52"/>
    </location>
</feature>
<organism evidence="3 4">
    <name type="scientific">Steinernema hermaphroditum</name>
    <dbReference type="NCBI Taxonomy" id="289476"/>
    <lineage>
        <taxon>Eukaryota</taxon>
        <taxon>Metazoa</taxon>
        <taxon>Ecdysozoa</taxon>
        <taxon>Nematoda</taxon>
        <taxon>Chromadorea</taxon>
        <taxon>Rhabditida</taxon>
        <taxon>Tylenchina</taxon>
        <taxon>Panagrolaimomorpha</taxon>
        <taxon>Strongyloidoidea</taxon>
        <taxon>Steinernematidae</taxon>
        <taxon>Steinernema</taxon>
    </lineage>
</organism>
<comment type="caution">
    <text evidence="3">The sequence shown here is derived from an EMBL/GenBank/DDBJ whole genome shotgun (WGS) entry which is preliminary data.</text>
</comment>